<evidence type="ECO:0000256" key="1">
    <source>
        <dbReference type="ARBA" id="ARBA00009500"/>
    </source>
</evidence>
<dbReference type="Proteomes" id="UP000286415">
    <property type="component" value="Unassembled WGS sequence"/>
</dbReference>
<dbReference type="PANTHER" id="PTHR11461:SF211">
    <property type="entry name" value="GH10112P-RELATED"/>
    <property type="match status" value="1"/>
</dbReference>
<dbReference type="AlphaFoldDB" id="A0A8T1MXX4"/>
<dbReference type="EMBL" id="NIRI02000010">
    <property type="protein sequence ID" value="KAG5453910.1"/>
    <property type="molecule type" value="Genomic_DNA"/>
</dbReference>
<dbReference type="PANTHER" id="PTHR11461">
    <property type="entry name" value="SERINE PROTEASE INHIBITOR, SERPIN"/>
    <property type="match status" value="1"/>
</dbReference>
<evidence type="ECO:0000313" key="4">
    <source>
        <dbReference type="EMBL" id="KAG5453910.1"/>
    </source>
</evidence>
<dbReference type="OrthoDB" id="671595at2759"/>
<dbReference type="InterPro" id="IPR042185">
    <property type="entry name" value="Serpin_sf_2"/>
</dbReference>
<reference evidence="4 5" key="2">
    <citation type="journal article" date="2021" name="Genomics">
        <title>High-quality reference genome for Clonorchis sinensis.</title>
        <authorList>
            <person name="Young N.D."/>
            <person name="Stroehlein A.J."/>
            <person name="Kinkar L."/>
            <person name="Wang T."/>
            <person name="Sohn W.M."/>
            <person name="Chang B.C.H."/>
            <person name="Kaur P."/>
            <person name="Weisz D."/>
            <person name="Dudchenko O."/>
            <person name="Aiden E.L."/>
            <person name="Korhonen P.K."/>
            <person name="Gasser R.B."/>
        </authorList>
    </citation>
    <scope>NUCLEOTIDE SEQUENCE [LARGE SCALE GENOMIC DNA]</scope>
    <source>
        <strain evidence="4">Cs-k2</strain>
    </source>
</reference>
<dbReference type="GO" id="GO:0005615">
    <property type="term" value="C:extracellular space"/>
    <property type="evidence" value="ECO:0007669"/>
    <property type="project" value="InterPro"/>
</dbReference>
<dbReference type="Gene3D" id="2.30.39.10">
    <property type="entry name" value="Alpha-1-antitrypsin, domain 1"/>
    <property type="match status" value="1"/>
</dbReference>
<dbReference type="SMART" id="SM00093">
    <property type="entry name" value="SERPIN"/>
    <property type="match status" value="1"/>
</dbReference>
<keyword evidence="5" id="KW-1185">Reference proteome</keyword>
<organism evidence="4 5">
    <name type="scientific">Clonorchis sinensis</name>
    <name type="common">Chinese liver fluke</name>
    <dbReference type="NCBI Taxonomy" id="79923"/>
    <lineage>
        <taxon>Eukaryota</taxon>
        <taxon>Metazoa</taxon>
        <taxon>Spiralia</taxon>
        <taxon>Lophotrochozoa</taxon>
        <taxon>Platyhelminthes</taxon>
        <taxon>Trematoda</taxon>
        <taxon>Digenea</taxon>
        <taxon>Opisthorchiida</taxon>
        <taxon>Opisthorchiata</taxon>
        <taxon>Opisthorchiidae</taxon>
        <taxon>Clonorchis</taxon>
    </lineage>
</organism>
<feature type="domain" description="Serpin" evidence="3">
    <location>
        <begin position="13"/>
        <end position="379"/>
    </location>
</feature>
<evidence type="ECO:0000259" key="3">
    <source>
        <dbReference type="SMART" id="SM00093"/>
    </source>
</evidence>
<sequence>MTELYANVQLFSSEVYGQVIEQQEANLQNALISPLSIYVTLLMIATGAAGRTLDELRSVLHIPQNLPASKVHDIGSKLSGEFVSNEDVEILLANKIFITQDINVKNEFVSSLRTYYSADTEKLAHLSNAEAKRRYINQWVSEQTKSKIQELIPVGSLSEQSPLFIANTIYFKGAWRRKFKKHETTIDTFHGLDGSERQVDIMAKDAVYEHAVLSDLNARAIKIPFVDDQYELLIILPDANDGLRKWLQQLKAKETLKTVLEEPFTESYLSLYLPRFKLAGIPSMDLKTHLSSLGLQTMFSGDADFTTITEDSAISVDKLLHKTFISVNEGGVEAAAASGLEFTFLSSKPSLKFKVDHPFFFAVIYKSTVPVFLGHVVEIEDN</sequence>
<gene>
    <name evidence="4" type="ORF">CSKR_111432</name>
</gene>
<dbReference type="PROSITE" id="PS00284">
    <property type="entry name" value="SERPIN"/>
    <property type="match status" value="1"/>
</dbReference>
<comment type="caution">
    <text evidence="4">The sequence shown here is derived from an EMBL/GenBank/DDBJ whole genome shotgun (WGS) entry which is preliminary data.</text>
</comment>
<reference evidence="4 5" key="1">
    <citation type="journal article" date="2018" name="Biotechnol. Adv.">
        <title>Improved genomic resources and new bioinformatic workflow for the carcinogenic parasite Clonorchis sinensis: Biotechnological implications.</title>
        <authorList>
            <person name="Wang D."/>
            <person name="Korhonen P.K."/>
            <person name="Gasser R.B."/>
            <person name="Young N.D."/>
        </authorList>
    </citation>
    <scope>NUCLEOTIDE SEQUENCE [LARGE SCALE GENOMIC DNA]</scope>
    <source>
        <strain evidence="4">Cs-k2</strain>
    </source>
</reference>
<evidence type="ECO:0000256" key="2">
    <source>
        <dbReference type="RuleBase" id="RU000411"/>
    </source>
</evidence>
<comment type="similarity">
    <text evidence="1 2">Belongs to the serpin family.</text>
</comment>
<dbReference type="InterPro" id="IPR000215">
    <property type="entry name" value="Serpin_fam"/>
</dbReference>
<dbReference type="InterPro" id="IPR042178">
    <property type="entry name" value="Serpin_sf_1"/>
</dbReference>
<accession>A0A8T1MXX4</accession>
<dbReference type="Gene3D" id="3.30.497.10">
    <property type="entry name" value="Antithrombin, subunit I, domain 2"/>
    <property type="match status" value="1"/>
</dbReference>
<evidence type="ECO:0000313" key="5">
    <source>
        <dbReference type="Proteomes" id="UP000286415"/>
    </source>
</evidence>
<dbReference type="GO" id="GO:0004867">
    <property type="term" value="F:serine-type endopeptidase inhibitor activity"/>
    <property type="evidence" value="ECO:0007669"/>
    <property type="project" value="InterPro"/>
</dbReference>
<proteinExistence type="inferred from homology"/>
<dbReference type="Pfam" id="PF00079">
    <property type="entry name" value="Serpin"/>
    <property type="match status" value="1"/>
</dbReference>
<dbReference type="SUPFAM" id="SSF56574">
    <property type="entry name" value="Serpins"/>
    <property type="match status" value="1"/>
</dbReference>
<protein>
    <submittedName>
        <fullName evidence="4">Serpin B4</fullName>
    </submittedName>
</protein>
<dbReference type="InterPro" id="IPR036186">
    <property type="entry name" value="Serpin_sf"/>
</dbReference>
<dbReference type="InterPro" id="IPR023796">
    <property type="entry name" value="Serpin_dom"/>
</dbReference>
<name>A0A8T1MXX4_CLOSI</name>
<dbReference type="InterPro" id="IPR023795">
    <property type="entry name" value="Serpin_CS"/>
</dbReference>